<name>A0A8T8XEY8_ASPJA</name>
<evidence type="ECO:0000259" key="2">
    <source>
        <dbReference type="Pfam" id="PF21666"/>
    </source>
</evidence>
<dbReference type="InterPro" id="IPR049207">
    <property type="entry name" value="DUF4246_N"/>
</dbReference>
<dbReference type="AlphaFoldDB" id="A0A8T8XEY8"/>
<keyword evidence="4" id="KW-1185">Reference proteome</keyword>
<feature type="domain" description="DUF4246" evidence="1">
    <location>
        <begin position="130"/>
        <end position="658"/>
    </location>
</feature>
<feature type="domain" description="DUF4246" evidence="2">
    <location>
        <begin position="52"/>
        <end position="118"/>
    </location>
</feature>
<dbReference type="EMBL" id="KZ824772">
    <property type="protein sequence ID" value="RAH86650.1"/>
    <property type="molecule type" value="Genomic_DNA"/>
</dbReference>
<reference evidence="3 4" key="1">
    <citation type="submission" date="2018-02" db="EMBL/GenBank/DDBJ databases">
        <title>The genomes of Aspergillus section Nigri reveals drivers in fungal speciation.</title>
        <authorList>
            <consortium name="DOE Joint Genome Institute"/>
            <person name="Vesth T.C."/>
            <person name="Nybo J."/>
            <person name="Theobald S."/>
            <person name="Brandl J."/>
            <person name="Frisvad J.C."/>
            <person name="Nielsen K.F."/>
            <person name="Lyhne E.K."/>
            <person name="Kogle M.E."/>
            <person name="Kuo A."/>
            <person name="Riley R."/>
            <person name="Clum A."/>
            <person name="Nolan M."/>
            <person name="Lipzen A."/>
            <person name="Salamov A."/>
            <person name="Henrissat B."/>
            <person name="Wiebenga A."/>
            <person name="De vries R.P."/>
            <person name="Grigoriev I.V."/>
            <person name="Mortensen U.H."/>
            <person name="Andersen M.R."/>
            <person name="Baker S.E."/>
        </authorList>
    </citation>
    <scope>NUCLEOTIDE SEQUENCE [LARGE SCALE GENOMIC DNA]</scope>
    <source>
        <strain evidence="3 4">CBS 114.51</strain>
    </source>
</reference>
<dbReference type="PANTHER" id="PTHR33119:SF1">
    <property type="entry name" value="FE2OG DIOXYGENASE DOMAIN-CONTAINING PROTEIN"/>
    <property type="match status" value="1"/>
</dbReference>
<dbReference type="Pfam" id="PF14033">
    <property type="entry name" value="DUF4246"/>
    <property type="match status" value="1"/>
</dbReference>
<dbReference type="InterPro" id="IPR025340">
    <property type="entry name" value="DUF4246"/>
</dbReference>
<dbReference type="OrthoDB" id="415532at2759"/>
<dbReference type="Proteomes" id="UP000249497">
    <property type="component" value="Unassembled WGS sequence"/>
</dbReference>
<organism evidence="3 4">
    <name type="scientific">Aspergillus japonicus CBS 114.51</name>
    <dbReference type="NCBI Taxonomy" id="1448312"/>
    <lineage>
        <taxon>Eukaryota</taxon>
        <taxon>Fungi</taxon>
        <taxon>Dikarya</taxon>
        <taxon>Ascomycota</taxon>
        <taxon>Pezizomycotina</taxon>
        <taxon>Eurotiomycetes</taxon>
        <taxon>Eurotiomycetidae</taxon>
        <taxon>Eurotiales</taxon>
        <taxon>Aspergillaceae</taxon>
        <taxon>Aspergillus</taxon>
        <taxon>Aspergillus subgen. Circumdati</taxon>
    </lineage>
</organism>
<dbReference type="InterPro" id="IPR049192">
    <property type="entry name" value="DUF4246_C"/>
</dbReference>
<gene>
    <name evidence="3" type="ORF">BO86DRAFT_385449</name>
</gene>
<proteinExistence type="predicted"/>
<evidence type="ECO:0000259" key="1">
    <source>
        <dbReference type="Pfam" id="PF14033"/>
    </source>
</evidence>
<dbReference type="RefSeq" id="XP_025532544.1">
    <property type="nucleotide sequence ID" value="XM_025671107.1"/>
</dbReference>
<evidence type="ECO:0000313" key="4">
    <source>
        <dbReference type="Proteomes" id="UP000249497"/>
    </source>
</evidence>
<dbReference type="Pfam" id="PF21666">
    <property type="entry name" value="DUF4246_N"/>
    <property type="match status" value="1"/>
</dbReference>
<sequence>MASRRALLPFYSRSRPQLPIRISYIRNSFSFTRLHSQQFPKMNNSGDGPLQVPGFNDVPLYYELPRGFRFAHGIADWRQSPQLTLREVCMLQFMSYVTEQPDWENKCDDPDTLEIWREKADSAFDLDQPCWDWCHKELRDKAADFKRKGHVAVFDADSRVIKAEVDASLLADLRTAMEPLFSSTEEPNSEDKKAPVEAGVQGPIRHVVDPSMYPLVYGRTKVLINGGKVNLDSFESCDNSRCQTAPIPDKLTKHPYELNHEERDPDDGRVTNKPKYWSNKFQWLPCEVNLTNRGETKITSYINGVNPREKETYRALEKLIATAIQPWNEMLILGNQGRTPIRIRTYDFQTENEALPQAYNLLWGTTVGLKVRFSEEQWPEIRSQVRDYLNLPEYEQRYQVDPSESNVKDLLVSMNPSQWSSPAALEELIIEKHRRRYVVKGVEPGISFTYNEWKAGQNTGRAILPKVNNSLRSKNPTPPPPDPDHQFYTVSLRNQFQDLQVIIRVSGIDLTPERPLYTGEPHFGVAGILNEHIVATAVCYLDVDNIKDPKVSYQQETLLSTLDFNVEKYLIMNRVFDIPEEEDDELPPALQNLGSITVSQAGQLLSWPNTLRSRAESFTLRDPSQPGRLRFVTLWLVDPHYRICSTQNVPPQDESWVGRAMVPSQEHTQTRGSMTLAEAIYTKEQMNQERISAACAFHWYGHGAHRYADDYHAFYYGSREES</sequence>
<dbReference type="GeneID" id="37174799"/>
<accession>A0A8T8XEY8</accession>
<protein>
    <submittedName>
        <fullName evidence="3">Uncharacterized protein</fullName>
    </submittedName>
</protein>
<dbReference type="PANTHER" id="PTHR33119">
    <property type="entry name" value="IFI3P"/>
    <property type="match status" value="1"/>
</dbReference>
<evidence type="ECO:0000313" key="3">
    <source>
        <dbReference type="EMBL" id="RAH86650.1"/>
    </source>
</evidence>